<feature type="compositionally biased region" description="Basic residues" evidence="1">
    <location>
        <begin position="461"/>
        <end position="485"/>
    </location>
</feature>
<dbReference type="EMBL" id="CM016560">
    <property type="protein sequence ID" value="TKV98449.1"/>
    <property type="molecule type" value="Genomic_DNA"/>
</dbReference>
<proteinExistence type="predicted"/>
<reference evidence="2" key="1">
    <citation type="submission" date="2019-03" db="EMBL/GenBank/DDBJ databases">
        <title>WGS assembly of Setaria viridis.</title>
        <authorList>
            <person name="Huang P."/>
            <person name="Jenkins J."/>
            <person name="Grimwood J."/>
            <person name="Barry K."/>
            <person name="Healey A."/>
            <person name="Mamidi S."/>
            <person name="Sreedasyam A."/>
            <person name="Shu S."/>
            <person name="Feldman M."/>
            <person name="Wu J."/>
            <person name="Yu Y."/>
            <person name="Chen C."/>
            <person name="Johnson J."/>
            <person name="Rokhsar D."/>
            <person name="Baxter I."/>
            <person name="Schmutz J."/>
            <person name="Brutnell T."/>
            <person name="Kellogg E."/>
        </authorList>
    </citation>
    <scope>NUCLEOTIDE SEQUENCE [LARGE SCALE GENOMIC DNA]</scope>
</reference>
<feature type="compositionally biased region" description="Polar residues" evidence="1">
    <location>
        <begin position="488"/>
        <end position="498"/>
    </location>
</feature>
<sequence>MVCDAKMAHCCSATGECVLKLSGKKEGKMYRVFSNYTEYNCNAATNSINERPDTGRWRDRRENGVSCLVKEAKLLSGDNGCAAECSAPSQQQGGQHDGARGGGERADRPRRDGGRRLLGLVVGRMVRGYRRGVRRLRRGRLRGRRLRRRGFRCADVELRRHEEAVQREQGEGHAVDDGVRDAGPGLAGVEGDVVALGDHGDAVLAGLGAGHGAECALDELERRLGVVGRQRVVLEEPGEIGGGHGLHVGRVLGLERVVVGREQGEPLVHSVLVGLEHAGAGGEGREHLASGALQEAGEVGGGRGVEEAVELDGRGDLEDGELEGVGLDLLGDGAEPGAGGGSGEGVVLVLLVDDLDVARGAGGVAGGLVQRGGAFVAVLLDLLAVVVVEHRVEAERVLDGRERVAGVGGERGHGVVGEHEDGHRRRLPRVDLVAHLRLRQVLVVQLVLLVPVQDGRDVAPSHRRRRHRQAGQQRRRRRNPLHRHGPAGNTSHTLPPMS</sequence>
<evidence type="ECO:0000313" key="2">
    <source>
        <dbReference type="EMBL" id="TKV98449.1"/>
    </source>
</evidence>
<organism evidence="2 3">
    <name type="scientific">Setaria viridis</name>
    <name type="common">Green bristlegrass</name>
    <name type="synonym">Setaria italica subsp. viridis</name>
    <dbReference type="NCBI Taxonomy" id="4556"/>
    <lineage>
        <taxon>Eukaryota</taxon>
        <taxon>Viridiplantae</taxon>
        <taxon>Streptophyta</taxon>
        <taxon>Embryophyta</taxon>
        <taxon>Tracheophyta</taxon>
        <taxon>Spermatophyta</taxon>
        <taxon>Magnoliopsida</taxon>
        <taxon>Liliopsida</taxon>
        <taxon>Poales</taxon>
        <taxon>Poaceae</taxon>
        <taxon>PACMAD clade</taxon>
        <taxon>Panicoideae</taxon>
        <taxon>Panicodae</taxon>
        <taxon>Paniceae</taxon>
        <taxon>Cenchrinae</taxon>
        <taxon>Setaria</taxon>
    </lineage>
</organism>
<keyword evidence="3" id="KW-1185">Reference proteome</keyword>
<dbReference type="OMA" id="CHRRCIR"/>
<accession>A0A4U6T961</accession>
<gene>
    <name evidence="2" type="ORF">SEVIR_9G560700v2</name>
</gene>
<evidence type="ECO:0000313" key="3">
    <source>
        <dbReference type="Proteomes" id="UP000298652"/>
    </source>
</evidence>
<evidence type="ECO:0000256" key="1">
    <source>
        <dbReference type="SAM" id="MobiDB-lite"/>
    </source>
</evidence>
<protein>
    <submittedName>
        <fullName evidence="2">Uncharacterized protein</fullName>
    </submittedName>
</protein>
<dbReference type="AlphaFoldDB" id="A0A4U6T961"/>
<dbReference type="Gramene" id="TKV98449">
    <property type="protein sequence ID" value="TKV98449"/>
    <property type="gene ID" value="SEVIR_9G560700v2"/>
</dbReference>
<feature type="compositionally biased region" description="Basic and acidic residues" evidence="1">
    <location>
        <begin position="97"/>
        <end position="114"/>
    </location>
</feature>
<name>A0A4U6T961_SETVI</name>
<feature type="region of interest" description="Disordered" evidence="1">
    <location>
        <begin position="85"/>
        <end position="114"/>
    </location>
</feature>
<feature type="region of interest" description="Disordered" evidence="1">
    <location>
        <begin position="457"/>
        <end position="498"/>
    </location>
</feature>
<dbReference type="Proteomes" id="UP000298652">
    <property type="component" value="Chromosome 9"/>
</dbReference>